<dbReference type="InterPro" id="IPR059113">
    <property type="entry name" value="Znf_ribbon"/>
</dbReference>
<sequence>MEILLVSIVIGLIPALIAHSKGRSFFAWWVYGALLFIIAFVHSLVIKKDVAAEEKDLIENEGMKKCPFCAEIIKSEAIKCKHCGSDLAAGSPPPKTDEEYLEEARQKVWKQ</sequence>
<name>A0A2A6DG42_SALER</name>
<gene>
    <name evidence="2" type="ORF">CIC26_03500</name>
</gene>
<organism evidence="2">
    <name type="scientific">Salmonella enterica</name>
    <name type="common">Salmonella choleraesuis</name>
    <dbReference type="NCBI Taxonomy" id="28901"/>
    <lineage>
        <taxon>Bacteria</taxon>
        <taxon>Pseudomonadati</taxon>
        <taxon>Pseudomonadota</taxon>
        <taxon>Gammaproteobacteria</taxon>
        <taxon>Enterobacterales</taxon>
        <taxon>Enterobacteriaceae</taxon>
        <taxon>Salmonella</taxon>
    </lineage>
</organism>
<dbReference type="Proteomes" id="UP000873581">
    <property type="component" value="Unassembled WGS sequence"/>
</dbReference>
<proteinExistence type="predicted"/>
<comment type="caution">
    <text evidence="2">The sequence shown here is derived from an EMBL/GenBank/DDBJ whole genome shotgun (WGS) entry which is preliminary data.</text>
</comment>
<feature type="domain" description="Putative zinc-ribbon" evidence="1">
    <location>
        <begin position="63"/>
        <end position="87"/>
    </location>
</feature>
<evidence type="ECO:0000313" key="2">
    <source>
        <dbReference type="EMBL" id="PDN88740.1"/>
    </source>
</evidence>
<dbReference type="RefSeq" id="WP_000404385.1">
    <property type="nucleotide sequence ID" value="NZ_CABMIV010000001.1"/>
</dbReference>
<dbReference type="Pfam" id="PF13248">
    <property type="entry name" value="Zn_ribbon_3"/>
    <property type="match status" value="1"/>
</dbReference>
<reference evidence="2" key="1">
    <citation type="submission" date="2017-08" db="EMBL/GenBank/DDBJ databases">
        <title>Whole genome sequencing of Salmonella enterica.</title>
        <authorList>
            <person name="Bell R."/>
            <person name="Levy K."/>
        </authorList>
    </citation>
    <scope>NUCLEOTIDE SEQUENCE [LARGE SCALE GENOMIC DNA]</scope>
    <source>
        <strain evidence="2">CFSAN060805</strain>
    </source>
</reference>
<dbReference type="AlphaFoldDB" id="A0A2A6DG42"/>
<dbReference type="EMBL" id="NPLM01000001">
    <property type="protein sequence ID" value="PDN88740.1"/>
    <property type="molecule type" value="Genomic_DNA"/>
</dbReference>
<evidence type="ECO:0000259" key="1">
    <source>
        <dbReference type="Pfam" id="PF13248"/>
    </source>
</evidence>
<accession>A0A2A6DG42</accession>
<protein>
    <submittedName>
        <fullName evidence="2">Zinc ribbon domain-containing protein</fullName>
    </submittedName>
</protein>